<dbReference type="GO" id="GO:0009451">
    <property type="term" value="P:RNA modification"/>
    <property type="evidence" value="ECO:0007669"/>
    <property type="project" value="InterPro"/>
</dbReference>
<dbReference type="PANTHER" id="PTHR47926:SF533">
    <property type="entry name" value="DYW DOMAIN-CONTAINING PROTEIN"/>
    <property type="match status" value="1"/>
</dbReference>
<protein>
    <recommendedName>
        <fullName evidence="4">Pentacotripeptide-repeat region of PRORP domain-containing protein</fullName>
    </recommendedName>
</protein>
<sequence>MQVMSWMASITSYAQNCNLHTEAVNLFCEMITQGRVQPNPFTFSIAFKACGNLAHPRVGKQVLGHAFKRGFASNNCVANSVISMFVKCDSLEDARRAFELFPEITERENLVLALSHFSSLLSGVASIGSMRKSEQIQSQVLNLIHPSATL</sequence>
<dbReference type="Proteomes" id="UP000489600">
    <property type="component" value="Unassembled WGS sequence"/>
</dbReference>
<comment type="caution">
    <text evidence="2">The sequence shown here is derived from an EMBL/GenBank/DDBJ whole genome shotgun (WGS) entry which is preliminary data.</text>
</comment>
<dbReference type="OrthoDB" id="1481647at2759"/>
<dbReference type="InterPro" id="IPR046960">
    <property type="entry name" value="PPR_At4g14850-like_plant"/>
</dbReference>
<proteinExistence type="predicted"/>
<evidence type="ECO:0008006" key="4">
    <source>
        <dbReference type="Google" id="ProtNLM"/>
    </source>
</evidence>
<evidence type="ECO:0000256" key="1">
    <source>
        <dbReference type="ARBA" id="ARBA00022737"/>
    </source>
</evidence>
<dbReference type="Pfam" id="PF01535">
    <property type="entry name" value="PPR"/>
    <property type="match status" value="1"/>
</dbReference>
<dbReference type="InterPro" id="IPR011990">
    <property type="entry name" value="TPR-like_helical_dom_sf"/>
</dbReference>
<dbReference type="PANTHER" id="PTHR47926">
    <property type="entry name" value="PENTATRICOPEPTIDE REPEAT-CONTAINING PROTEIN"/>
    <property type="match status" value="1"/>
</dbReference>
<keyword evidence="1" id="KW-0677">Repeat</keyword>
<dbReference type="InterPro" id="IPR002885">
    <property type="entry name" value="PPR_rpt"/>
</dbReference>
<dbReference type="Gene3D" id="1.25.40.10">
    <property type="entry name" value="Tetratricopeptide repeat domain"/>
    <property type="match status" value="1"/>
</dbReference>
<dbReference type="AlphaFoldDB" id="A0A565CM80"/>
<evidence type="ECO:0000313" key="2">
    <source>
        <dbReference type="EMBL" id="VVB14820.1"/>
    </source>
</evidence>
<accession>A0A565CM80</accession>
<gene>
    <name evidence="2" type="ORF">ANE_LOCUS25264</name>
</gene>
<keyword evidence="3" id="KW-1185">Reference proteome</keyword>
<reference evidence="2" key="1">
    <citation type="submission" date="2019-07" db="EMBL/GenBank/DDBJ databases">
        <authorList>
            <person name="Dittberner H."/>
        </authorList>
    </citation>
    <scope>NUCLEOTIDE SEQUENCE [LARGE SCALE GENOMIC DNA]</scope>
</reference>
<name>A0A565CM80_9BRAS</name>
<dbReference type="GO" id="GO:0003723">
    <property type="term" value="F:RNA binding"/>
    <property type="evidence" value="ECO:0007669"/>
    <property type="project" value="InterPro"/>
</dbReference>
<dbReference type="EMBL" id="CABITT030000008">
    <property type="protein sequence ID" value="VVB14820.1"/>
    <property type="molecule type" value="Genomic_DNA"/>
</dbReference>
<organism evidence="2 3">
    <name type="scientific">Arabis nemorensis</name>
    <dbReference type="NCBI Taxonomy" id="586526"/>
    <lineage>
        <taxon>Eukaryota</taxon>
        <taxon>Viridiplantae</taxon>
        <taxon>Streptophyta</taxon>
        <taxon>Embryophyta</taxon>
        <taxon>Tracheophyta</taxon>
        <taxon>Spermatophyta</taxon>
        <taxon>Magnoliopsida</taxon>
        <taxon>eudicotyledons</taxon>
        <taxon>Gunneridae</taxon>
        <taxon>Pentapetalae</taxon>
        <taxon>rosids</taxon>
        <taxon>malvids</taxon>
        <taxon>Brassicales</taxon>
        <taxon>Brassicaceae</taxon>
        <taxon>Arabideae</taxon>
        <taxon>Arabis</taxon>
    </lineage>
</organism>
<evidence type="ECO:0000313" key="3">
    <source>
        <dbReference type="Proteomes" id="UP000489600"/>
    </source>
</evidence>